<organism evidence="1 2">
    <name type="scientific">Fodinisporobacter ferrooxydans</name>
    <dbReference type="NCBI Taxonomy" id="2901836"/>
    <lineage>
        <taxon>Bacteria</taxon>
        <taxon>Bacillati</taxon>
        <taxon>Bacillota</taxon>
        <taxon>Bacilli</taxon>
        <taxon>Bacillales</taxon>
        <taxon>Alicyclobacillaceae</taxon>
        <taxon>Fodinisporobacter</taxon>
    </lineage>
</organism>
<evidence type="ECO:0000313" key="1">
    <source>
        <dbReference type="EMBL" id="UOF89425.1"/>
    </source>
</evidence>
<accession>A0ABY4CFW6</accession>
<dbReference type="EMBL" id="CP089291">
    <property type="protein sequence ID" value="UOF89425.1"/>
    <property type="molecule type" value="Genomic_DNA"/>
</dbReference>
<dbReference type="PANTHER" id="PTHR10443:SF12">
    <property type="entry name" value="DIPEPTIDASE"/>
    <property type="match status" value="1"/>
</dbReference>
<dbReference type="CDD" id="cd01301">
    <property type="entry name" value="rDP_like"/>
    <property type="match status" value="1"/>
</dbReference>
<dbReference type="SUPFAM" id="SSF51556">
    <property type="entry name" value="Metallo-dependent hydrolases"/>
    <property type="match status" value="1"/>
</dbReference>
<dbReference type="PROSITE" id="PS51365">
    <property type="entry name" value="RENAL_DIPEPTIDASE_2"/>
    <property type="match status" value="1"/>
</dbReference>
<keyword evidence="2" id="KW-1185">Reference proteome</keyword>
<dbReference type="InterPro" id="IPR000180">
    <property type="entry name" value="Dipep_AS"/>
</dbReference>
<gene>
    <name evidence="1" type="ORF">LSG31_16185</name>
</gene>
<dbReference type="Pfam" id="PF01244">
    <property type="entry name" value="Peptidase_M19"/>
    <property type="match status" value="1"/>
</dbReference>
<dbReference type="PANTHER" id="PTHR10443">
    <property type="entry name" value="MICROSOMAL DIPEPTIDASE"/>
    <property type="match status" value="1"/>
</dbReference>
<reference evidence="1" key="1">
    <citation type="submission" date="2021-12" db="EMBL/GenBank/DDBJ databases">
        <title>Alicyclobacillaceae gen. nov., sp. nov., isolated from chalcocite enrichment system.</title>
        <authorList>
            <person name="Jiang Z."/>
        </authorList>
    </citation>
    <scope>NUCLEOTIDE SEQUENCE</scope>
    <source>
        <strain evidence="1">MYW30-H2</strain>
    </source>
</reference>
<dbReference type="InterPro" id="IPR008257">
    <property type="entry name" value="Pept_M19"/>
</dbReference>
<dbReference type="InterPro" id="IPR032466">
    <property type="entry name" value="Metal_Hydrolase"/>
</dbReference>
<protein>
    <submittedName>
        <fullName evidence="1">Dipeptidase</fullName>
    </submittedName>
</protein>
<sequence length="321" mass="35818">MEKAMGEAMDSVFLIDGHADILWRIDQEHLLFYEPTSALQASYQALRDGGVHLQFFAIFTDPKLTPADSLKAVLAYIDTFHRCIVSDRLQPVYQYKDILKIRQSGQTGGMLSIEGAQCLQGDIRMLHILYRLGVRAVGLTWNHANDIADGVGEPRGAGLSKFGRAVVAEMNRLGMIVDVSHLSERGFWDVAEQSTKPFIASHSNCKAVFPHRRNLTDDQIHAIIAKSGTVGMTFVPDFITDGPATVDDIIRHIDHVLSLGGQKSIAFGSDFDGITETMVDLKRAKYFPILLEQIEKRYGRDVLLDIAGRNLERVLHDVWNV</sequence>
<name>A0ABY4CFW6_9BACL</name>
<proteinExistence type="predicted"/>
<dbReference type="Gene3D" id="3.20.20.140">
    <property type="entry name" value="Metal-dependent hydrolases"/>
    <property type="match status" value="1"/>
</dbReference>
<dbReference type="Proteomes" id="UP000830167">
    <property type="component" value="Chromosome"/>
</dbReference>
<dbReference type="PROSITE" id="PS00869">
    <property type="entry name" value="RENAL_DIPEPTIDASE_1"/>
    <property type="match status" value="1"/>
</dbReference>
<dbReference type="RefSeq" id="WP_347436113.1">
    <property type="nucleotide sequence ID" value="NZ_CP089291.1"/>
</dbReference>
<evidence type="ECO:0000313" key="2">
    <source>
        <dbReference type="Proteomes" id="UP000830167"/>
    </source>
</evidence>